<dbReference type="Gene3D" id="3.40.50.150">
    <property type="entry name" value="Vaccinia Virus protein VP39"/>
    <property type="match status" value="1"/>
</dbReference>
<organism evidence="2 3">
    <name type="scientific">Caenimonas terrae</name>
    <dbReference type="NCBI Taxonomy" id="696074"/>
    <lineage>
        <taxon>Bacteria</taxon>
        <taxon>Pseudomonadati</taxon>
        <taxon>Pseudomonadota</taxon>
        <taxon>Betaproteobacteria</taxon>
        <taxon>Burkholderiales</taxon>
        <taxon>Comamonadaceae</taxon>
        <taxon>Caenimonas</taxon>
    </lineage>
</organism>
<keyword evidence="2" id="KW-0489">Methyltransferase</keyword>
<proteinExistence type="predicted"/>
<evidence type="ECO:0000259" key="1">
    <source>
        <dbReference type="Pfam" id="PF13649"/>
    </source>
</evidence>
<accession>A0ABW0N9J6</accession>
<dbReference type="Pfam" id="PF13649">
    <property type="entry name" value="Methyltransf_25"/>
    <property type="match status" value="1"/>
</dbReference>
<gene>
    <name evidence="2" type="ORF">ACFPOE_01735</name>
</gene>
<dbReference type="InterPro" id="IPR029063">
    <property type="entry name" value="SAM-dependent_MTases_sf"/>
</dbReference>
<reference evidence="3" key="1">
    <citation type="journal article" date="2019" name="Int. J. Syst. Evol. Microbiol.">
        <title>The Global Catalogue of Microorganisms (GCM) 10K type strain sequencing project: providing services to taxonomists for standard genome sequencing and annotation.</title>
        <authorList>
            <consortium name="The Broad Institute Genomics Platform"/>
            <consortium name="The Broad Institute Genome Sequencing Center for Infectious Disease"/>
            <person name="Wu L."/>
            <person name="Ma J."/>
        </authorList>
    </citation>
    <scope>NUCLEOTIDE SEQUENCE [LARGE SCALE GENOMIC DNA]</scope>
    <source>
        <strain evidence="3">CCUG 57401</strain>
    </source>
</reference>
<dbReference type="RefSeq" id="WP_376848786.1">
    <property type="nucleotide sequence ID" value="NZ_JBHSMF010000002.1"/>
</dbReference>
<keyword evidence="2" id="KW-0808">Transferase</keyword>
<feature type="domain" description="Methyltransferase" evidence="1">
    <location>
        <begin position="54"/>
        <end position="149"/>
    </location>
</feature>
<dbReference type="GO" id="GO:0008168">
    <property type="term" value="F:methyltransferase activity"/>
    <property type="evidence" value="ECO:0007669"/>
    <property type="project" value="UniProtKB-KW"/>
</dbReference>
<dbReference type="Proteomes" id="UP001596037">
    <property type="component" value="Unassembled WGS sequence"/>
</dbReference>
<name>A0ABW0N9J6_9BURK</name>
<dbReference type="CDD" id="cd02440">
    <property type="entry name" value="AdoMet_MTases"/>
    <property type="match status" value="1"/>
</dbReference>
<comment type="caution">
    <text evidence="2">The sequence shown here is derived from an EMBL/GenBank/DDBJ whole genome shotgun (WGS) entry which is preliminary data.</text>
</comment>
<evidence type="ECO:0000313" key="2">
    <source>
        <dbReference type="EMBL" id="MFC5496243.1"/>
    </source>
</evidence>
<sequence>MYDLRHSPRDSMYDAVWESIFSSRGWGRYPAEDLVRFVAREAFGVADRGRLKALELGCGPGANLWFLARERIPFDAIDGSPTAVSQATARLDEELPGWRGRIRCGDFCALPEDFTGYDFVIDSEAICCNDLAESRRLIEQVHDRLLPGGAFWSRTFAPGTWGTEDGERVGDDYWRFASGPLAAKGAIRLTPRDSIPALYGSRWESLRVGEITRHDGDPREQIREWIIVARKAASLPAPGR</sequence>
<dbReference type="EMBL" id="JBHSMF010000002">
    <property type="protein sequence ID" value="MFC5496243.1"/>
    <property type="molecule type" value="Genomic_DNA"/>
</dbReference>
<protein>
    <submittedName>
        <fullName evidence="2">Class I SAM-dependent methyltransferase</fullName>
    </submittedName>
</protein>
<dbReference type="SUPFAM" id="SSF53335">
    <property type="entry name" value="S-adenosyl-L-methionine-dependent methyltransferases"/>
    <property type="match status" value="1"/>
</dbReference>
<keyword evidence="3" id="KW-1185">Reference proteome</keyword>
<evidence type="ECO:0000313" key="3">
    <source>
        <dbReference type="Proteomes" id="UP001596037"/>
    </source>
</evidence>
<dbReference type="InterPro" id="IPR041698">
    <property type="entry name" value="Methyltransf_25"/>
</dbReference>
<dbReference type="GO" id="GO:0032259">
    <property type="term" value="P:methylation"/>
    <property type="evidence" value="ECO:0007669"/>
    <property type="project" value="UniProtKB-KW"/>
</dbReference>